<dbReference type="EMBL" id="AP018203">
    <property type="protein sequence ID" value="BAY56721.1"/>
    <property type="molecule type" value="Genomic_DNA"/>
</dbReference>
<proteinExistence type="predicted"/>
<dbReference type="AlphaFoldDB" id="A0A1Z4JJ13"/>
<dbReference type="Proteomes" id="UP000217895">
    <property type="component" value="Chromosome"/>
</dbReference>
<sequence>MVKKADIGSKRLISLAPTAWVQWVTQQPDVIAQGILGSDFQWVSRENDVLVKAYSPTQGEFLILNELQLRYNDKLPVRMRAYAALAEEKYSLPTYPVLINILPPASTVTILNRYESNFMGLAVRQDYHVINLWEVEATIVFEQSLNALLPFVPVLKNGGETTVVQRALNQLRRDEQLVELESLLAFFASFVMSSEVVRQIMRWDMAVLRESPWYQEILREGEQRERSLILKQLTRRVGAPSPELTAQVEALSIEQLEALGEALLDFTQSEDLTAWLDHNA</sequence>
<gene>
    <name evidence="2" type="ORF">NIES2135_35570</name>
</gene>
<organism evidence="2 3">
    <name type="scientific">Leptolyngbya boryana NIES-2135</name>
    <dbReference type="NCBI Taxonomy" id="1973484"/>
    <lineage>
        <taxon>Bacteria</taxon>
        <taxon>Bacillati</taxon>
        <taxon>Cyanobacteriota</taxon>
        <taxon>Cyanophyceae</taxon>
        <taxon>Leptolyngbyales</taxon>
        <taxon>Leptolyngbyaceae</taxon>
        <taxon>Leptolyngbya group</taxon>
        <taxon>Leptolyngbya</taxon>
    </lineage>
</organism>
<name>A0A1Z4JJ13_LEPBY</name>
<feature type="domain" description="DUF4351" evidence="1">
    <location>
        <begin position="222"/>
        <end position="276"/>
    </location>
</feature>
<evidence type="ECO:0000313" key="3">
    <source>
        <dbReference type="Proteomes" id="UP000217895"/>
    </source>
</evidence>
<keyword evidence="3" id="KW-1185">Reference proteome</keyword>
<dbReference type="PANTHER" id="PTHR34613">
    <property type="entry name" value="SLL0800 PROTEIN"/>
    <property type="match status" value="1"/>
</dbReference>
<dbReference type="Pfam" id="PF14261">
    <property type="entry name" value="DUF4351"/>
    <property type="match status" value="1"/>
</dbReference>
<evidence type="ECO:0000259" key="1">
    <source>
        <dbReference type="Pfam" id="PF14261"/>
    </source>
</evidence>
<protein>
    <recommendedName>
        <fullName evidence="1">DUF4351 domain-containing protein</fullName>
    </recommendedName>
</protein>
<dbReference type="InterPro" id="IPR025587">
    <property type="entry name" value="DUF4351"/>
</dbReference>
<evidence type="ECO:0000313" key="2">
    <source>
        <dbReference type="EMBL" id="BAY56721.1"/>
    </source>
</evidence>
<dbReference type="PANTHER" id="PTHR34613:SF1">
    <property type="entry name" value="SLL6017 PROTEIN"/>
    <property type="match status" value="1"/>
</dbReference>
<accession>A0A1Z4JJ13</accession>
<reference evidence="2 3" key="1">
    <citation type="submission" date="2017-06" db="EMBL/GenBank/DDBJ databases">
        <title>Genome sequencing of cyanobaciteial culture collection at National Institute for Environmental Studies (NIES).</title>
        <authorList>
            <person name="Hirose Y."/>
            <person name="Shimura Y."/>
            <person name="Fujisawa T."/>
            <person name="Nakamura Y."/>
            <person name="Kawachi M."/>
        </authorList>
    </citation>
    <scope>NUCLEOTIDE SEQUENCE [LARGE SCALE GENOMIC DNA]</scope>
    <source>
        <strain evidence="2 3">NIES-2135</strain>
    </source>
</reference>